<keyword evidence="2" id="KW-1185">Reference proteome</keyword>
<organism evidence="1 2">
    <name type="scientific">Rubellicoccus peritrichatus</name>
    <dbReference type="NCBI Taxonomy" id="3080537"/>
    <lineage>
        <taxon>Bacteria</taxon>
        <taxon>Pseudomonadati</taxon>
        <taxon>Verrucomicrobiota</taxon>
        <taxon>Opitutia</taxon>
        <taxon>Puniceicoccales</taxon>
        <taxon>Cerasicoccaceae</taxon>
        <taxon>Rubellicoccus</taxon>
    </lineage>
</organism>
<dbReference type="KEGG" id="puo:RZN69_04630"/>
<protein>
    <submittedName>
        <fullName evidence="1">SIR2 family protein</fullName>
    </submittedName>
</protein>
<dbReference type="EMBL" id="CP136920">
    <property type="protein sequence ID" value="WOO42364.1"/>
    <property type="molecule type" value="Genomic_DNA"/>
</dbReference>
<dbReference type="Proteomes" id="UP001304300">
    <property type="component" value="Chromosome"/>
</dbReference>
<dbReference type="Pfam" id="PF13289">
    <property type="entry name" value="SIR2_2"/>
    <property type="match status" value="1"/>
</dbReference>
<name>A0AAQ3LHV0_9BACT</name>
<accession>A0AAQ3LHV0</accession>
<evidence type="ECO:0000313" key="1">
    <source>
        <dbReference type="EMBL" id="WOO42364.1"/>
    </source>
</evidence>
<dbReference type="RefSeq" id="WP_317834883.1">
    <property type="nucleotide sequence ID" value="NZ_CP136920.1"/>
</dbReference>
<sequence length="294" mass="33301">MTAKLTETNQSVADRLSEFMKLKPVAMLGAGVSADCFPKSWDELIQILSQKMGIQPKSTTNLNRAQELKDADETKYTEALREIFTKKPEELPATLLKLTQLPFKHYVTHNFDRSISEARGHNTGVAPQEQFYPKIALADCTDGSVTYAHGAFKPDGEIEDIDFIVLHTKAYIKAYKNNGSYSCFAYDFFRFVFKNEHILFVGIGLNDEAMQTLLEESSRSNSQKIILFPKGRYTGEHKVIKDLHKRAYNIEVLFYDAVDSDHSGLTSILEVVHNRIVLEPKIAQNTLQEGGIWE</sequence>
<evidence type="ECO:0000313" key="2">
    <source>
        <dbReference type="Proteomes" id="UP001304300"/>
    </source>
</evidence>
<proteinExistence type="predicted"/>
<gene>
    <name evidence="1" type="ORF">RZN69_04630</name>
</gene>
<reference evidence="1 2" key="1">
    <citation type="submission" date="2023-10" db="EMBL/GenBank/DDBJ databases">
        <title>Rubellicoccus peritrichatus gen. nov., sp. nov., isolated from an algae of coral reef tank.</title>
        <authorList>
            <person name="Luo J."/>
        </authorList>
    </citation>
    <scope>NUCLEOTIDE SEQUENCE [LARGE SCALE GENOMIC DNA]</scope>
    <source>
        <strain evidence="1 2">CR14</strain>
    </source>
</reference>
<dbReference type="AlphaFoldDB" id="A0AAQ3LHV0"/>